<evidence type="ECO:0000313" key="1">
    <source>
        <dbReference type="EMBL" id="JAE35493.1"/>
    </source>
</evidence>
<dbReference type="EMBL" id="GBRH01162403">
    <property type="protein sequence ID" value="JAE35493.1"/>
    <property type="molecule type" value="Transcribed_RNA"/>
</dbReference>
<dbReference type="AlphaFoldDB" id="A0A0A9HRF7"/>
<reference evidence="1" key="2">
    <citation type="journal article" date="2015" name="Data Brief">
        <title>Shoot transcriptome of the giant reed, Arundo donax.</title>
        <authorList>
            <person name="Barrero R.A."/>
            <person name="Guerrero F.D."/>
            <person name="Moolhuijzen P."/>
            <person name="Goolsby J.A."/>
            <person name="Tidwell J."/>
            <person name="Bellgard S.E."/>
            <person name="Bellgard M.I."/>
        </authorList>
    </citation>
    <scope>NUCLEOTIDE SEQUENCE</scope>
    <source>
        <tissue evidence="1">Shoot tissue taken approximately 20 cm above the soil surface</tissue>
    </source>
</reference>
<proteinExistence type="predicted"/>
<name>A0A0A9HRF7_ARUDO</name>
<protein>
    <submittedName>
        <fullName evidence="1">Uncharacterized protein</fullName>
    </submittedName>
</protein>
<reference evidence="1" key="1">
    <citation type="submission" date="2014-09" db="EMBL/GenBank/DDBJ databases">
        <authorList>
            <person name="Magalhaes I.L.F."/>
            <person name="Oliveira U."/>
            <person name="Santos F.R."/>
            <person name="Vidigal T.H.D.A."/>
            <person name="Brescovit A.D."/>
            <person name="Santos A.J."/>
        </authorList>
    </citation>
    <scope>NUCLEOTIDE SEQUENCE</scope>
    <source>
        <tissue evidence="1">Shoot tissue taken approximately 20 cm above the soil surface</tissue>
    </source>
</reference>
<organism evidence="1">
    <name type="scientific">Arundo donax</name>
    <name type="common">Giant reed</name>
    <name type="synonym">Donax arundinaceus</name>
    <dbReference type="NCBI Taxonomy" id="35708"/>
    <lineage>
        <taxon>Eukaryota</taxon>
        <taxon>Viridiplantae</taxon>
        <taxon>Streptophyta</taxon>
        <taxon>Embryophyta</taxon>
        <taxon>Tracheophyta</taxon>
        <taxon>Spermatophyta</taxon>
        <taxon>Magnoliopsida</taxon>
        <taxon>Liliopsida</taxon>
        <taxon>Poales</taxon>
        <taxon>Poaceae</taxon>
        <taxon>PACMAD clade</taxon>
        <taxon>Arundinoideae</taxon>
        <taxon>Arundineae</taxon>
        <taxon>Arundo</taxon>
    </lineage>
</organism>
<sequence length="26" mass="3061">MLRASSSMPTWPSFWRPLPLVRLETT</sequence>
<accession>A0A0A9HRF7</accession>